<dbReference type="Pfam" id="PF00240">
    <property type="entry name" value="ubiquitin"/>
    <property type="match status" value="1"/>
</dbReference>
<feature type="domain" description="UBA" evidence="2">
    <location>
        <begin position="304"/>
        <end position="344"/>
    </location>
</feature>
<feature type="compositionally biased region" description="Polar residues" evidence="1">
    <location>
        <begin position="205"/>
        <end position="221"/>
    </location>
</feature>
<protein>
    <submittedName>
        <fullName evidence="5">Ubiquitin-like protein 7-like</fullName>
    </submittedName>
</protein>
<feature type="domain" description="Ubiquitin-like" evidence="3">
    <location>
        <begin position="6"/>
        <end position="81"/>
    </location>
</feature>
<dbReference type="PANTHER" id="PTHR10677">
    <property type="entry name" value="UBIQUILIN"/>
    <property type="match status" value="1"/>
</dbReference>
<dbReference type="InterPro" id="IPR015496">
    <property type="entry name" value="Ubiquilin"/>
</dbReference>
<evidence type="ECO:0000256" key="1">
    <source>
        <dbReference type="SAM" id="MobiDB-lite"/>
    </source>
</evidence>
<feature type="compositionally biased region" description="Low complexity" evidence="1">
    <location>
        <begin position="248"/>
        <end position="268"/>
    </location>
</feature>
<dbReference type="Gene3D" id="3.10.20.90">
    <property type="entry name" value="Phosphatidylinositol 3-kinase Catalytic Subunit, Chain A, domain 1"/>
    <property type="match status" value="1"/>
</dbReference>
<evidence type="ECO:0000313" key="4">
    <source>
        <dbReference type="Proteomes" id="UP000694865"/>
    </source>
</evidence>
<name>A0ABM0GIX7_SACKO</name>
<dbReference type="Proteomes" id="UP000694865">
    <property type="component" value="Unplaced"/>
</dbReference>
<gene>
    <name evidence="5" type="primary">LOC100371503</name>
</gene>
<dbReference type="InterPro" id="IPR029071">
    <property type="entry name" value="Ubiquitin-like_domsf"/>
</dbReference>
<feature type="compositionally biased region" description="Low complexity" evidence="1">
    <location>
        <begin position="284"/>
        <end position="294"/>
    </location>
</feature>
<dbReference type="PROSITE" id="PS50053">
    <property type="entry name" value="UBIQUITIN_2"/>
    <property type="match status" value="1"/>
</dbReference>
<evidence type="ECO:0000259" key="2">
    <source>
        <dbReference type="PROSITE" id="PS50030"/>
    </source>
</evidence>
<dbReference type="SUPFAM" id="SSF46934">
    <property type="entry name" value="UBA-like"/>
    <property type="match status" value="1"/>
</dbReference>
<proteinExistence type="predicted"/>
<dbReference type="CDD" id="cd14326">
    <property type="entry name" value="UBA_UBL7"/>
    <property type="match status" value="1"/>
</dbReference>
<dbReference type="InterPro" id="IPR015940">
    <property type="entry name" value="UBA"/>
</dbReference>
<organism evidence="4 5">
    <name type="scientific">Saccoglossus kowalevskii</name>
    <name type="common">Acorn worm</name>
    <dbReference type="NCBI Taxonomy" id="10224"/>
    <lineage>
        <taxon>Eukaryota</taxon>
        <taxon>Metazoa</taxon>
        <taxon>Hemichordata</taxon>
        <taxon>Enteropneusta</taxon>
        <taxon>Harrimaniidae</taxon>
        <taxon>Saccoglossus</taxon>
    </lineage>
</organism>
<feature type="region of interest" description="Disordered" evidence="1">
    <location>
        <begin position="280"/>
        <end position="306"/>
    </location>
</feature>
<feature type="region of interest" description="Disordered" evidence="1">
    <location>
        <begin position="236"/>
        <end position="268"/>
    </location>
</feature>
<dbReference type="InterPro" id="IPR009060">
    <property type="entry name" value="UBA-like_sf"/>
</dbReference>
<dbReference type="PANTHER" id="PTHR10677:SF25">
    <property type="entry name" value="UBIQUITIN-LIKE PROTEIN 7"/>
    <property type="match status" value="1"/>
</dbReference>
<evidence type="ECO:0000259" key="3">
    <source>
        <dbReference type="PROSITE" id="PS50053"/>
    </source>
</evidence>
<dbReference type="InterPro" id="IPR047878">
    <property type="entry name" value="UBL7_UBA"/>
</dbReference>
<dbReference type="SUPFAM" id="SSF54236">
    <property type="entry name" value="Ubiquitin-like"/>
    <property type="match status" value="1"/>
</dbReference>
<dbReference type="InterPro" id="IPR000626">
    <property type="entry name" value="Ubiquitin-like_dom"/>
</dbReference>
<feature type="region of interest" description="Disordered" evidence="1">
    <location>
        <begin position="201"/>
        <end position="221"/>
    </location>
</feature>
<accession>A0ABM0GIX7</accession>
<dbReference type="GeneID" id="100371503"/>
<dbReference type="SMART" id="SM00165">
    <property type="entry name" value="UBA"/>
    <property type="match status" value="1"/>
</dbReference>
<evidence type="ECO:0000313" key="5">
    <source>
        <dbReference type="RefSeq" id="XP_002730852.1"/>
    </source>
</evidence>
<dbReference type="Pfam" id="PF00627">
    <property type="entry name" value="UBA"/>
    <property type="match status" value="1"/>
</dbReference>
<dbReference type="Gene3D" id="1.10.8.10">
    <property type="entry name" value="DNA helicase RuvA subunit, C-terminal domain"/>
    <property type="match status" value="1"/>
</dbReference>
<reference evidence="5" key="1">
    <citation type="submission" date="2025-08" db="UniProtKB">
        <authorList>
            <consortium name="RefSeq"/>
        </authorList>
    </citation>
    <scope>IDENTIFICATION</scope>
    <source>
        <tissue evidence="5">Testes</tissue>
    </source>
</reference>
<keyword evidence="4" id="KW-1185">Reference proteome</keyword>
<sequence>MATCSVSLKVPEKTGRIQVEGVQLSESVQSLKKQVADKISLAESQFDLIYCGRYMRNENTVQSYGVKPGVTLHALRKKEPETGMEAEPMDEAAIQQLLTALQSALLNPAQRHTVIRILTSRVMLDNVIAATPCLQADPTALAMLQDPELLIQLADPNMIHKIVKAHPALGEAALHLAAAVNEESATSRGAASFLGFPDEEMEVSESAQGNRQQQSSTQPITSAQLAAALAAAGVGTSLGDSPGGSNRTPSAASADQSQPSTSSNSSQSAITADLFSQAMAQAMSGSSSSNTTPPTSSPSPSRPELQSQLRQLREMGITDESRCIRALQITGGNVQAALELLFDGTV</sequence>
<dbReference type="RefSeq" id="XP_002730852.1">
    <property type="nucleotide sequence ID" value="XM_002730806.1"/>
</dbReference>
<dbReference type="SMART" id="SM00213">
    <property type="entry name" value="UBQ"/>
    <property type="match status" value="1"/>
</dbReference>
<dbReference type="PROSITE" id="PS50030">
    <property type="entry name" value="UBA"/>
    <property type="match status" value="1"/>
</dbReference>